<protein>
    <recommendedName>
        <fullName evidence="1">Replication-associated protein ORF2/G2P domain-containing protein</fullName>
    </recommendedName>
</protein>
<geneLocation type="plasmid" evidence="2">
    <name>pRGRH0743</name>
</geneLocation>
<organism evidence="2">
    <name type="scientific">uncultured prokaryote</name>
    <dbReference type="NCBI Taxonomy" id="198431"/>
    <lineage>
        <taxon>unclassified sequences</taxon>
        <taxon>environmental samples</taxon>
    </lineage>
</organism>
<reference evidence="2" key="2">
    <citation type="submission" date="2015-07" db="EMBL/GenBank/DDBJ databases">
        <title>Plasmids, circular viruses and viroids from rat gut.</title>
        <authorList>
            <person name="Jorgensen T.J."/>
            <person name="Hansen M.A."/>
            <person name="Xu Z."/>
            <person name="Tabak M.A."/>
            <person name="Sorensen S.J."/>
            <person name="Hansen L.H."/>
        </authorList>
    </citation>
    <scope>NUCLEOTIDE SEQUENCE</scope>
    <source>
        <plasmid evidence="2">pRGRH0743</plasmid>
    </source>
</reference>
<reference evidence="2" key="1">
    <citation type="submission" date="2015-06" db="EMBL/GenBank/DDBJ databases">
        <authorList>
            <person name="Joergensen T."/>
        </authorList>
    </citation>
    <scope>NUCLEOTIDE SEQUENCE</scope>
    <source>
        <plasmid evidence="2">pRGRH0743</plasmid>
    </source>
</reference>
<dbReference type="Pfam" id="PF23343">
    <property type="entry name" value="REP_ORF2-G2P"/>
    <property type="match status" value="1"/>
</dbReference>
<accession>A0A0H5QIP6</accession>
<name>A0A0H5QIP6_9ZZZZ</name>
<dbReference type="AlphaFoldDB" id="A0A0H5QIP6"/>
<keyword evidence="2" id="KW-0614">Plasmid</keyword>
<dbReference type="EMBL" id="LN853354">
    <property type="protein sequence ID" value="CRY95712.1"/>
    <property type="molecule type" value="Genomic_DNA"/>
</dbReference>
<feature type="domain" description="Replication-associated protein ORF2/G2P" evidence="1">
    <location>
        <begin position="59"/>
        <end position="183"/>
    </location>
</feature>
<evidence type="ECO:0000259" key="1">
    <source>
        <dbReference type="Pfam" id="PF23343"/>
    </source>
</evidence>
<dbReference type="InterPro" id="IPR056906">
    <property type="entry name" value="ORF2/G2P_dom"/>
</dbReference>
<evidence type="ECO:0000313" key="2">
    <source>
        <dbReference type="EMBL" id="CRY95712.1"/>
    </source>
</evidence>
<sequence length="251" mass="29669">MEYWYRYRSDLWKKVTIYDHGESQTYHPRKPDADEKLKSNIRRAARMIEGYALCNPWSWFGTFTLNPAYRDRADLDRFRADFMQFIRDCRKKYGDIEALLVPELHKSKDGWHMHGLLQGVPVEALRAFTLKEKLPKYIRDKIKKGEPVFDWPAYRESFGWVDMEPIRSRDAAARYITKYITKAGDSTAQALELGKHLYYVTRGLQQPERMETENAPGAVPDAFPAGLVLGNNYEFEYGEVQWYEVPRMRKY</sequence>
<proteinExistence type="predicted"/>